<evidence type="ECO:0000256" key="3">
    <source>
        <dbReference type="PROSITE-ProRule" id="PRU00023"/>
    </source>
</evidence>
<dbReference type="PROSITE" id="PS50297">
    <property type="entry name" value="ANK_REP_REGION"/>
    <property type="match status" value="1"/>
</dbReference>
<dbReference type="PANTHER" id="PTHR24171">
    <property type="entry name" value="ANKYRIN REPEAT DOMAIN-CONTAINING PROTEIN 39-RELATED"/>
    <property type="match status" value="1"/>
</dbReference>
<dbReference type="Pfam" id="PF12796">
    <property type="entry name" value="Ank_2"/>
    <property type="match status" value="1"/>
</dbReference>
<dbReference type="PROSITE" id="PS50088">
    <property type="entry name" value="ANK_REPEAT"/>
    <property type="match status" value="1"/>
</dbReference>
<evidence type="ECO:0000313" key="6">
    <source>
        <dbReference type="Proteomes" id="UP000824998"/>
    </source>
</evidence>
<feature type="repeat" description="ANK" evidence="3">
    <location>
        <begin position="88"/>
        <end position="120"/>
    </location>
</feature>
<reference evidence="5" key="1">
    <citation type="journal article" date="2021" name="IMA Fungus">
        <title>Genomic characterization of three marine fungi, including Emericellopsis atlantica sp. nov. with signatures of a generalist lifestyle and marine biomass degradation.</title>
        <authorList>
            <person name="Hagestad O.C."/>
            <person name="Hou L."/>
            <person name="Andersen J.H."/>
            <person name="Hansen E.H."/>
            <person name="Altermark B."/>
            <person name="Li C."/>
            <person name="Kuhnert E."/>
            <person name="Cox R.J."/>
            <person name="Crous P.W."/>
            <person name="Spatafora J.W."/>
            <person name="Lail K."/>
            <person name="Amirebrahimi M."/>
            <person name="Lipzen A."/>
            <person name="Pangilinan J."/>
            <person name="Andreopoulos W."/>
            <person name="Hayes R.D."/>
            <person name="Ng V."/>
            <person name="Grigoriev I.V."/>
            <person name="Jackson S.A."/>
            <person name="Sutton T.D.S."/>
            <person name="Dobson A.D.W."/>
            <person name="Rama T."/>
        </authorList>
    </citation>
    <scope>NUCLEOTIDE SEQUENCE</scope>
    <source>
        <strain evidence="5">TRa018bII</strain>
    </source>
</reference>
<feature type="region of interest" description="Disordered" evidence="4">
    <location>
        <begin position="1"/>
        <end position="23"/>
    </location>
</feature>
<sequence length="162" mass="17908">MVEKGEPLARARSRSTDNAERIEPHLLRAAENDDEAKLKALVEGARAKGQLRDHHLRIALMRSSEKGKINATTYLLSEGAPPDGVVGNRLGPLLRAVERNHIKIVRALLQHGADPETRDKKGRTALMTAAWKNHFHILEMLATRANINAKVGFPALVIKHSL</sequence>
<evidence type="ECO:0000256" key="2">
    <source>
        <dbReference type="ARBA" id="ARBA00023043"/>
    </source>
</evidence>
<name>A0A9P7Y9Z7_9HELO</name>
<organism evidence="5 6">
    <name type="scientific">Amylocarpus encephaloides</name>
    <dbReference type="NCBI Taxonomy" id="45428"/>
    <lineage>
        <taxon>Eukaryota</taxon>
        <taxon>Fungi</taxon>
        <taxon>Dikarya</taxon>
        <taxon>Ascomycota</taxon>
        <taxon>Pezizomycotina</taxon>
        <taxon>Leotiomycetes</taxon>
        <taxon>Helotiales</taxon>
        <taxon>Helotiales incertae sedis</taxon>
        <taxon>Amylocarpus</taxon>
    </lineage>
</organism>
<dbReference type="SUPFAM" id="SSF48403">
    <property type="entry name" value="Ankyrin repeat"/>
    <property type="match status" value="1"/>
</dbReference>
<evidence type="ECO:0000256" key="1">
    <source>
        <dbReference type="ARBA" id="ARBA00022737"/>
    </source>
</evidence>
<gene>
    <name evidence="5" type="ORF">BJ875DRAFT_174076</name>
</gene>
<dbReference type="Proteomes" id="UP000824998">
    <property type="component" value="Unassembled WGS sequence"/>
</dbReference>
<dbReference type="OrthoDB" id="341259at2759"/>
<accession>A0A9P7Y9Z7</accession>
<proteinExistence type="predicted"/>
<dbReference type="InterPro" id="IPR036770">
    <property type="entry name" value="Ankyrin_rpt-contain_sf"/>
</dbReference>
<evidence type="ECO:0000256" key="4">
    <source>
        <dbReference type="SAM" id="MobiDB-lite"/>
    </source>
</evidence>
<keyword evidence="6" id="KW-1185">Reference proteome</keyword>
<dbReference type="Gene3D" id="1.25.40.20">
    <property type="entry name" value="Ankyrin repeat-containing domain"/>
    <property type="match status" value="1"/>
</dbReference>
<protein>
    <submittedName>
        <fullName evidence="5">Ankyrin repeat protein</fullName>
    </submittedName>
</protein>
<evidence type="ECO:0000313" key="5">
    <source>
        <dbReference type="EMBL" id="KAG9229894.1"/>
    </source>
</evidence>
<dbReference type="PANTHER" id="PTHR24171:SF9">
    <property type="entry name" value="ANKYRIN REPEAT DOMAIN-CONTAINING PROTEIN 39"/>
    <property type="match status" value="1"/>
</dbReference>
<dbReference type="SMART" id="SM00248">
    <property type="entry name" value="ANK"/>
    <property type="match status" value="3"/>
</dbReference>
<keyword evidence="2 3" id="KW-0040">ANK repeat</keyword>
<dbReference type="AlphaFoldDB" id="A0A9P7Y9Z7"/>
<comment type="caution">
    <text evidence="5">The sequence shown here is derived from an EMBL/GenBank/DDBJ whole genome shotgun (WGS) entry which is preliminary data.</text>
</comment>
<dbReference type="InterPro" id="IPR002110">
    <property type="entry name" value="Ankyrin_rpt"/>
</dbReference>
<keyword evidence="1" id="KW-0677">Repeat</keyword>
<dbReference type="EMBL" id="MU251722">
    <property type="protein sequence ID" value="KAG9229894.1"/>
    <property type="molecule type" value="Genomic_DNA"/>
</dbReference>